<feature type="transmembrane region" description="Helical" evidence="8">
    <location>
        <begin position="335"/>
        <end position="355"/>
    </location>
</feature>
<feature type="region of interest" description="Disordered" evidence="7">
    <location>
        <begin position="1"/>
        <end position="31"/>
    </location>
</feature>
<keyword evidence="3" id="KW-1003">Cell membrane</keyword>
<evidence type="ECO:0000256" key="4">
    <source>
        <dbReference type="ARBA" id="ARBA00022692"/>
    </source>
</evidence>
<feature type="transmembrane region" description="Helical" evidence="8">
    <location>
        <begin position="110"/>
        <end position="128"/>
    </location>
</feature>
<proteinExistence type="predicted"/>
<dbReference type="EMBL" id="JAVYII010000003">
    <property type="protein sequence ID" value="MDT9592841.1"/>
    <property type="molecule type" value="Genomic_DNA"/>
</dbReference>
<keyword evidence="5 8" id="KW-1133">Transmembrane helix</keyword>
<evidence type="ECO:0000256" key="1">
    <source>
        <dbReference type="ARBA" id="ARBA00004651"/>
    </source>
</evidence>
<keyword evidence="2" id="KW-0813">Transport</keyword>
<evidence type="ECO:0000256" key="6">
    <source>
        <dbReference type="ARBA" id="ARBA00023136"/>
    </source>
</evidence>
<dbReference type="InterPro" id="IPR011701">
    <property type="entry name" value="MFS"/>
</dbReference>
<dbReference type="RefSeq" id="WP_315732274.1">
    <property type="nucleotide sequence ID" value="NZ_JAVYII010000003.1"/>
</dbReference>
<feature type="domain" description="Major facilitator superfamily (MFS) profile" evidence="9">
    <location>
        <begin position="37"/>
        <end position="453"/>
    </location>
</feature>
<keyword evidence="11" id="KW-1185">Reference proteome</keyword>
<evidence type="ECO:0000259" key="9">
    <source>
        <dbReference type="PROSITE" id="PS50850"/>
    </source>
</evidence>
<evidence type="ECO:0000256" key="7">
    <source>
        <dbReference type="SAM" id="MobiDB-lite"/>
    </source>
</evidence>
<name>A0ABU3PUG2_9ACTN</name>
<organism evidence="10 11">
    <name type="scientific">Nocardioides imazamoxiresistens</name>
    <dbReference type="NCBI Taxonomy" id="3231893"/>
    <lineage>
        <taxon>Bacteria</taxon>
        <taxon>Bacillati</taxon>
        <taxon>Actinomycetota</taxon>
        <taxon>Actinomycetes</taxon>
        <taxon>Propionibacteriales</taxon>
        <taxon>Nocardioidaceae</taxon>
        <taxon>Nocardioides</taxon>
    </lineage>
</organism>
<feature type="transmembrane region" description="Helical" evidence="8">
    <location>
        <begin position="302"/>
        <end position="323"/>
    </location>
</feature>
<comment type="subcellular location">
    <subcellularLocation>
        <location evidence="1">Cell membrane</location>
        <topology evidence="1">Multi-pass membrane protein</topology>
    </subcellularLocation>
</comment>
<dbReference type="PANTHER" id="PTHR43045">
    <property type="entry name" value="SHIKIMATE TRANSPORTER"/>
    <property type="match status" value="1"/>
</dbReference>
<feature type="transmembrane region" description="Helical" evidence="8">
    <location>
        <begin position="77"/>
        <end position="98"/>
    </location>
</feature>
<feature type="transmembrane region" description="Helical" evidence="8">
    <location>
        <begin position="176"/>
        <end position="202"/>
    </location>
</feature>
<feature type="transmembrane region" description="Helical" evidence="8">
    <location>
        <begin position="429"/>
        <end position="449"/>
    </location>
</feature>
<evidence type="ECO:0000256" key="5">
    <source>
        <dbReference type="ARBA" id="ARBA00022989"/>
    </source>
</evidence>
<dbReference type="PROSITE" id="PS50850">
    <property type="entry name" value="MFS"/>
    <property type="match status" value="1"/>
</dbReference>
<feature type="transmembrane region" description="Helical" evidence="8">
    <location>
        <begin position="399"/>
        <end position="417"/>
    </location>
</feature>
<evidence type="ECO:0000256" key="8">
    <source>
        <dbReference type="SAM" id="Phobius"/>
    </source>
</evidence>
<feature type="transmembrane region" description="Helical" evidence="8">
    <location>
        <begin position="52"/>
        <end position="71"/>
    </location>
</feature>
<reference evidence="10 11" key="1">
    <citation type="submission" date="2023-08" db="EMBL/GenBank/DDBJ databases">
        <title>Nocardioides seae sp. nov., a bacterium isolated from a soil.</title>
        <authorList>
            <person name="Wang X."/>
        </authorList>
    </citation>
    <scope>NUCLEOTIDE SEQUENCE [LARGE SCALE GENOMIC DNA]</scope>
    <source>
        <strain evidence="10 11">YZH12</strain>
    </source>
</reference>
<accession>A0ABU3PUG2</accession>
<evidence type="ECO:0000256" key="3">
    <source>
        <dbReference type="ARBA" id="ARBA00022475"/>
    </source>
</evidence>
<dbReference type="Pfam" id="PF07690">
    <property type="entry name" value="MFS_1"/>
    <property type="match status" value="1"/>
</dbReference>
<feature type="transmembrane region" description="Helical" evidence="8">
    <location>
        <begin position="134"/>
        <end position="155"/>
    </location>
</feature>
<evidence type="ECO:0000313" key="11">
    <source>
        <dbReference type="Proteomes" id="UP001268542"/>
    </source>
</evidence>
<keyword evidence="4 8" id="KW-0812">Transmembrane</keyword>
<protein>
    <submittedName>
        <fullName evidence="10">MFS transporter</fullName>
    </submittedName>
</protein>
<evidence type="ECO:0000256" key="2">
    <source>
        <dbReference type="ARBA" id="ARBA00022448"/>
    </source>
</evidence>
<evidence type="ECO:0000313" key="10">
    <source>
        <dbReference type="EMBL" id="MDT9592841.1"/>
    </source>
</evidence>
<dbReference type="PANTHER" id="PTHR43045:SF4">
    <property type="entry name" value="TRANSPORTER YDFJ-RELATED"/>
    <property type="match status" value="1"/>
</dbReference>
<feature type="transmembrane region" description="Helical" evidence="8">
    <location>
        <begin position="367"/>
        <end position="387"/>
    </location>
</feature>
<dbReference type="PROSITE" id="PS00217">
    <property type="entry name" value="SUGAR_TRANSPORT_2"/>
    <property type="match status" value="1"/>
</dbReference>
<dbReference type="SUPFAM" id="SSF103473">
    <property type="entry name" value="MFS general substrate transporter"/>
    <property type="match status" value="1"/>
</dbReference>
<sequence>MTTPTDHPAPSPASVARSTSQPPGPSAAQDRLDRRRALTGGITGYFVDQFDIYVPVIALAPAMAYFIPAGLDAGTATIIGAFIFTATLIGRPLGAMIFGLVADRTGRRRATIIAMAGIAVTTFLIALLPGYSTLGVWAVALLIVLRMLDGVFLGGEYTAAIPLAMEWSPQHRRGLASGWITMSAPLALALISLMTLGLLQVFPSGSAESAYAVWGWRIPFVIGALLAVATLYYFVKYVPESEGGQSTTAPAARVSPLRELFLGAQRSSLLQVFVLMTGVWVVLNLTVSVVPGLAQAAGGLSATQLTVALSIASMISAVTYPPAGILSQRIGRRPFYIGAGLLVAVVGGGTVAVLARSEGLGFWPTTALLSVAFTVGILAFGPIAAYMTERFPAALRATGYGIGYSLALVVPAFFAYYLLGLEAFVGTELAPAVLFTLGGLLTVVGAWLGPETRDVDMSL</sequence>
<dbReference type="InterPro" id="IPR005829">
    <property type="entry name" value="Sugar_transporter_CS"/>
</dbReference>
<dbReference type="InterPro" id="IPR036259">
    <property type="entry name" value="MFS_trans_sf"/>
</dbReference>
<gene>
    <name evidence="10" type="ORF">RDV89_07165</name>
</gene>
<dbReference type="Gene3D" id="1.20.1250.20">
    <property type="entry name" value="MFS general substrate transporter like domains"/>
    <property type="match status" value="2"/>
</dbReference>
<comment type="caution">
    <text evidence="10">The sequence shown here is derived from an EMBL/GenBank/DDBJ whole genome shotgun (WGS) entry which is preliminary data.</text>
</comment>
<feature type="transmembrane region" description="Helical" evidence="8">
    <location>
        <begin position="214"/>
        <end position="235"/>
    </location>
</feature>
<dbReference type="Proteomes" id="UP001268542">
    <property type="component" value="Unassembled WGS sequence"/>
</dbReference>
<keyword evidence="6 8" id="KW-0472">Membrane</keyword>
<feature type="transmembrane region" description="Helical" evidence="8">
    <location>
        <begin position="268"/>
        <end position="290"/>
    </location>
</feature>
<dbReference type="InterPro" id="IPR020846">
    <property type="entry name" value="MFS_dom"/>
</dbReference>